<keyword evidence="3" id="KW-1185">Reference proteome</keyword>
<gene>
    <name evidence="2" type="ORF">EDB81DRAFT_767086</name>
</gene>
<feature type="compositionally biased region" description="Acidic residues" evidence="1">
    <location>
        <begin position="204"/>
        <end position="216"/>
    </location>
</feature>
<feature type="compositionally biased region" description="Basic and acidic residues" evidence="1">
    <location>
        <begin position="44"/>
        <end position="65"/>
    </location>
</feature>
<accession>A0A9P9DG18</accession>
<comment type="caution">
    <text evidence="2">The sequence shown here is derived from an EMBL/GenBank/DDBJ whole genome shotgun (WGS) entry which is preliminary data.</text>
</comment>
<feature type="compositionally biased region" description="Low complexity" evidence="1">
    <location>
        <begin position="89"/>
        <end position="103"/>
    </location>
</feature>
<dbReference type="AlphaFoldDB" id="A0A9P9DG18"/>
<reference evidence="2" key="1">
    <citation type="journal article" date="2021" name="Nat. Commun.">
        <title>Genetic determinants of endophytism in the Arabidopsis root mycobiome.</title>
        <authorList>
            <person name="Mesny F."/>
            <person name="Miyauchi S."/>
            <person name="Thiergart T."/>
            <person name="Pickel B."/>
            <person name="Atanasova L."/>
            <person name="Karlsson M."/>
            <person name="Huettel B."/>
            <person name="Barry K.W."/>
            <person name="Haridas S."/>
            <person name="Chen C."/>
            <person name="Bauer D."/>
            <person name="Andreopoulos W."/>
            <person name="Pangilinan J."/>
            <person name="LaButti K."/>
            <person name="Riley R."/>
            <person name="Lipzen A."/>
            <person name="Clum A."/>
            <person name="Drula E."/>
            <person name="Henrissat B."/>
            <person name="Kohler A."/>
            <person name="Grigoriev I.V."/>
            <person name="Martin F.M."/>
            <person name="Hacquard S."/>
        </authorList>
    </citation>
    <scope>NUCLEOTIDE SEQUENCE</scope>
    <source>
        <strain evidence="2">MPI-CAGE-AT-0147</strain>
    </source>
</reference>
<name>A0A9P9DG18_9HYPO</name>
<protein>
    <submittedName>
        <fullName evidence="2">Uncharacterized protein</fullName>
    </submittedName>
</protein>
<proteinExistence type="predicted"/>
<evidence type="ECO:0000313" key="2">
    <source>
        <dbReference type="EMBL" id="KAH7118478.1"/>
    </source>
</evidence>
<sequence>MPTASKNVVPLNAPLPLVSGGEEPDHDPQSLSVLAQPPPVATEGENHSPQEEEHSDSTEHGDTLEAGHCGDIVESTPTESGFGYASPYPTDTSLSSGSTTLSTPPSPSLLSKDETLQSPIQTQAEGTSGQSGLVPMAMDLNQHASSTQEPEVCSSGKQPVDDMIGGRDRCGGDVEPCSMGLGGSRAPTSRRRARGSYMLHGDYYESDDGDGDDNDDNDKTGQQSLELDGADRSRRCSGSVPIEALLDDAKYRPAQGTEDSERDHDGDEDEDEAYGKRRRKRRRSHEPLASIKRPRRGRPSLRSRSTQSTYRGKNTQASGILSPASSQATSDETEVRAVFASFEEWRLENVSLKRITENGKTTFQVQFDWTPCTTLDTD</sequence>
<organism evidence="2 3">
    <name type="scientific">Dactylonectria macrodidyma</name>
    <dbReference type="NCBI Taxonomy" id="307937"/>
    <lineage>
        <taxon>Eukaryota</taxon>
        <taxon>Fungi</taxon>
        <taxon>Dikarya</taxon>
        <taxon>Ascomycota</taxon>
        <taxon>Pezizomycotina</taxon>
        <taxon>Sordariomycetes</taxon>
        <taxon>Hypocreomycetidae</taxon>
        <taxon>Hypocreales</taxon>
        <taxon>Nectriaceae</taxon>
        <taxon>Dactylonectria</taxon>
    </lineage>
</organism>
<feature type="compositionally biased region" description="Basic residues" evidence="1">
    <location>
        <begin position="292"/>
        <end position="301"/>
    </location>
</feature>
<feature type="region of interest" description="Disordered" evidence="1">
    <location>
        <begin position="1"/>
        <end position="333"/>
    </location>
</feature>
<feature type="compositionally biased region" description="Polar residues" evidence="1">
    <location>
        <begin position="306"/>
        <end position="330"/>
    </location>
</feature>
<dbReference type="EMBL" id="JAGMUV010000027">
    <property type="protein sequence ID" value="KAH7118478.1"/>
    <property type="molecule type" value="Genomic_DNA"/>
</dbReference>
<evidence type="ECO:0000256" key="1">
    <source>
        <dbReference type="SAM" id="MobiDB-lite"/>
    </source>
</evidence>
<dbReference type="Proteomes" id="UP000738349">
    <property type="component" value="Unassembled WGS sequence"/>
</dbReference>
<feature type="compositionally biased region" description="Polar residues" evidence="1">
    <location>
        <begin position="116"/>
        <end position="131"/>
    </location>
</feature>
<evidence type="ECO:0000313" key="3">
    <source>
        <dbReference type="Proteomes" id="UP000738349"/>
    </source>
</evidence>
<dbReference type="OrthoDB" id="5153959at2759"/>